<accession>X1S2L6</accession>
<protein>
    <submittedName>
        <fullName evidence="1">Uncharacterized protein</fullName>
    </submittedName>
</protein>
<dbReference type="AlphaFoldDB" id="X1S2L6"/>
<comment type="caution">
    <text evidence="1">The sequence shown here is derived from an EMBL/GenBank/DDBJ whole genome shotgun (WGS) entry which is preliminary data.</text>
</comment>
<organism evidence="1">
    <name type="scientific">marine sediment metagenome</name>
    <dbReference type="NCBI Taxonomy" id="412755"/>
    <lineage>
        <taxon>unclassified sequences</taxon>
        <taxon>metagenomes</taxon>
        <taxon>ecological metagenomes</taxon>
    </lineage>
</organism>
<name>X1S2L6_9ZZZZ</name>
<gene>
    <name evidence="1" type="ORF">S12H4_06442</name>
</gene>
<evidence type="ECO:0000313" key="1">
    <source>
        <dbReference type="EMBL" id="GAI69680.1"/>
    </source>
</evidence>
<reference evidence="1" key="1">
    <citation type="journal article" date="2014" name="Front. Microbiol.">
        <title>High frequency of phylogenetically diverse reductive dehalogenase-homologous genes in deep subseafloor sedimentary metagenomes.</title>
        <authorList>
            <person name="Kawai M."/>
            <person name="Futagami T."/>
            <person name="Toyoda A."/>
            <person name="Takaki Y."/>
            <person name="Nishi S."/>
            <person name="Hori S."/>
            <person name="Arai W."/>
            <person name="Tsubouchi T."/>
            <person name="Morono Y."/>
            <person name="Uchiyama I."/>
            <person name="Ito T."/>
            <person name="Fujiyama A."/>
            <person name="Inagaki F."/>
            <person name="Takami H."/>
        </authorList>
    </citation>
    <scope>NUCLEOTIDE SEQUENCE</scope>
    <source>
        <strain evidence="1">Expedition CK06-06</strain>
    </source>
</reference>
<dbReference type="EMBL" id="BARW01002263">
    <property type="protein sequence ID" value="GAI69680.1"/>
    <property type="molecule type" value="Genomic_DNA"/>
</dbReference>
<proteinExistence type="predicted"/>
<sequence>MILLNDEEVLASMGASSVHCYDCGMNLSYFHTSNKAQLKKVVEWLEGEEFNLSPENLSGSRLIPFFALEALKKEAYETHD</sequence>